<proteinExistence type="predicted"/>
<organism evidence="5 6">
    <name type="scientific">Propionispira arboris</name>
    <dbReference type="NCBI Taxonomy" id="84035"/>
    <lineage>
        <taxon>Bacteria</taxon>
        <taxon>Bacillati</taxon>
        <taxon>Bacillota</taxon>
        <taxon>Negativicutes</taxon>
        <taxon>Selenomonadales</taxon>
        <taxon>Selenomonadaceae</taxon>
        <taxon>Propionispira</taxon>
    </lineage>
</organism>
<dbReference type="Gene3D" id="1.10.10.60">
    <property type="entry name" value="Homeodomain-like"/>
    <property type="match status" value="2"/>
</dbReference>
<evidence type="ECO:0000259" key="4">
    <source>
        <dbReference type="PROSITE" id="PS01124"/>
    </source>
</evidence>
<evidence type="ECO:0000256" key="3">
    <source>
        <dbReference type="ARBA" id="ARBA00023163"/>
    </source>
</evidence>
<dbReference type="InterPro" id="IPR009057">
    <property type="entry name" value="Homeodomain-like_sf"/>
</dbReference>
<dbReference type="PANTHER" id="PTHR43280:SF2">
    <property type="entry name" value="HTH-TYPE TRANSCRIPTIONAL REGULATOR EXSA"/>
    <property type="match status" value="1"/>
</dbReference>
<dbReference type="InterPro" id="IPR037923">
    <property type="entry name" value="HTH-like"/>
</dbReference>
<dbReference type="STRING" id="84035.SAMN05660742_105163"/>
<accession>A0A1H6XNZ3</accession>
<evidence type="ECO:0000313" key="6">
    <source>
        <dbReference type="Proteomes" id="UP000199662"/>
    </source>
</evidence>
<dbReference type="Proteomes" id="UP000199662">
    <property type="component" value="Unassembled WGS sequence"/>
</dbReference>
<dbReference type="SUPFAM" id="SSF46689">
    <property type="entry name" value="Homeodomain-like"/>
    <property type="match status" value="2"/>
</dbReference>
<dbReference type="RefSeq" id="WP_091830370.1">
    <property type="nucleotide sequence ID" value="NZ_FNZK01000005.1"/>
</dbReference>
<evidence type="ECO:0000256" key="1">
    <source>
        <dbReference type="ARBA" id="ARBA00023015"/>
    </source>
</evidence>
<dbReference type="Pfam" id="PF12833">
    <property type="entry name" value="HTH_18"/>
    <property type="match status" value="1"/>
</dbReference>
<dbReference type="InterPro" id="IPR014710">
    <property type="entry name" value="RmlC-like_jellyroll"/>
</dbReference>
<name>A0A1H6XNZ3_9FIRM</name>
<dbReference type="SMART" id="SM00342">
    <property type="entry name" value="HTH_ARAC"/>
    <property type="match status" value="1"/>
</dbReference>
<sequence>MYRQANKLLYFPFLVQIPMSSFYFEVNYTELLDNSAVEFSHNHCDYEIYYALEGISKIRVNSRIVALSPKRFLLIAPGVQHGSIYEPNVQKQYFVMVFNYHERISTHKQDSSQFEKEFMDSIFDTIKKREYFVAADQSQFGGLIPKIQEEIQYKSLGWQLMMRNYYFEFIINAFRNIIPPTPVSTEKEQVHLTMAIEITKFMHAHYNESITLTDVANALHVTPRHISRLFEKYFGTSFGKTLSIYRLNYAKNYLCDTNYSIEKIAQLVGFSSAQTLFKLFKEWEELSISQYRVLHQFKGTSDKRSKYRLPQ</sequence>
<dbReference type="GO" id="GO:0043565">
    <property type="term" value="F:sequence-specific DNA binding"/>
    <property type="evidence" value="ECO:0007669"/>
    <property type="project" value="InterPro"/>
</dbReference>
<keyword evidence="1" id="KW-0805">Transcription regulation</keyword>
<dbReference type="EMBL" id="FNZK01000005">
    <property type="protein sequence ID" value="SEJ29294.1"/>
    <property type="molecule type" value="Genomic_DNA"/>
</dbReference>
<dbReference type="PANTHER" id="PTHR43280">
    <property type="entry name" value="ARAC-FAMILY TRANSCRIPTIONAL REGULATOR"/>
    <property type="match status" value="1"/>
</dbReference>
<dbReference type="PROSITE" id="PS01124">
    <property type="entry name" value="HTH_ARAC_FAMILY_2"/>
    <property type="match status" value="1"/>
</dbReference>
<dbReference type="AlphaFoldDB" id="A0A1H6XNZ3"/>
<evidence type="ECO:0000313" key="5">
    <source>
        <dbReference type="EMBL" id="SEJ29294.1"/>
    </source>
</evidence>
<reference evidence="6" key="1">
    <citation type="submission" date="2016-10" db="EMBL/GenBank/DDBJ databases">
        <authorList>
            <person name="Varghese N."/>
            <person name="Submissions S."/>
        </authorList>
    </citation>
    <scope>NUCLEOTIDE SEQUENCE [LARGE SCALE GENOMIC DNA]</scope>
    <source>
        <strain evidence="6">DSM 2179</strain>
    </source>
</reference>
<protein>
    <submittedName>
        <fullName evidence="5">AraC-type DNA-binding protein</fullName>
    </submittedName>
</protein>
<dbReference type="GO" id="GO:0003700">
    <property type="term" value="F:DNA-binding transcription factor activity"/>
    <property type="evidence" value="ECO:0007669"/>
    <property type="project" value="InterPro"/>
</dbReference>
<evidence type="ECO:0000256" key="2">
    <source>
        <dbReference type="ARBA" id="ARBA00023125"/>
    </source>
</evidence>
<dbReference type="SUPFAM" id="SSF51215">
    <property type="entry name" value="Regulatory protein AraC"/>
    <property type="match status" value="1"/>
</dbReference>
<keyword evidence="2 5" id="KW-0238">DNA-binding</keyword>
<gene>
    <name evidence="5" type="ORF">SAMN05660742_105163</name>
</gene>
<dbReference type="InterPro" id="IPR018060">
    <property type="entry name" value="HTH_AraC"/>
</dbReference>
<keyword evidence="6" id="KW-1185">Reference proteome</keyword>
<dbReference type="Gene3D" id="2.60.120.10">
    <property type="entry name" value="Jelly Rolls"/>
    <property type="match status" value="1"/>
</dbReference>
<feature type="domain" description="HTH araC/xylS-type" evidence="4">
    <location>
        <begin position="196"/>
        <end position="294"/>
    </location>
</feature>
<keyword evidence="3" id="KW-0804">Transcription</keyword>